<evidence type="ECO:0000256" key="1">
    <source>
        <dbReference type="SAM" id="Phobius"/>
    </source>
</evidence>
<dbReference type="AlphaFoldDB" id="A0A2M8EMU6"/>
<name>A0A2M8EMU6_UNCKA</name>
<keyword evidence="1" id="KW-0812">Transmembrane</keyword>
<evidence type="ECO:0000313" key="3">
    <source>
        <dbReference type="Proteomes" id="UP000229756"/>
    </source>
</evidence>
<keyword evidence="1" id="KW-1133">Transmembrane helix</keyword>
<dbReference type="EMBL" id="PFSJ01000004">
    <property type="protein sequence ID" value="PJC23997.1"/>
    <property type="molecule type" value="Genomic_DNA"/>
</dbReference>
<feature type="transmembrane region" description="Helical" evidence="1">
    <location>
        <begin position="12"/>
        <end position="34"/>
    </location>
</feature>
<organism evidence="2 3">
    <name type="scientific">candidate division WWE3 bacterium CG_4_9_14_0_2_um_filter_35_11</name>
    <dbReference type="NCBI Taxonomy" id="1975077"/>
    <lineage>
        <taxon>Bacteria</taxon>
        <taxon>Katanobacteria</taxon>
    </lineage>
</organism>
<proteinExistence type="predicted"/>
<evidence type="ECO:0000313" key="2">
    <source>
        <dbReference type="EMBL" id="PJC23997.1"/>
    </source>
</evidence>
<gene>
    <name evidence="2" type="ORF">CO058_00390</name>
</gene>
<protein>
    <submittedName>
        <fullName evidence="2">Uncharacterized protein</fullName>
    </submittedName>
</protein>
<accession>A0A2M8EMU6</accession>
<sequence>MKLNRGETLIEVVLAIGLAVMVLFALVVLGSVSVKTSTSSSRRAQAEKLSSSGIEAIRYLRDGFGFDALVDGCYKIDAGSPTGVSSLLDCNSWDSISLGASNSFERKIEISTYAGIATMKKITVTSQWLETGGEGGYKKVVISTVLSKR</sequence>
<comment type="caution">
    <text evidence="2">The sequence shown here is derived from an EMBL/GenBank/DDBJ whole genome shotgun (WGS) entry which is preliminary data.</text>
</comment>
<reference evidence="3" key="1">
    <citation type="submission" date="2017-09" db="EMBL/GenBank/DDBJ databases">
        <title>Depth-based differentiation of microbial function through sediment-hosted aquifers and enrichment of novel symbionts in the deep terrestrial subsurface.</title>
        <authorList>
            <person name="Probst A.J."/>
            <person name="Ladd B."/>
            <person name="Jarett J.K."/>
            <person name="Geller-Mcgrath D.E."/>
            <person name="Sieber C.M.K."/>
            <person name="Emerson J.B."/>
            <person name="Anantharaman K."/>
            <person name="Thomas B.C."/>
            <person name="Malmstrom R."/>
            <person name="Stieglmeier M."/>
            <person name="Klingl A."/>
            <person name="Woyke T."/>
            <person name="Ryan C.M."/>
            <person name="Banfield J.F."/>
        </authorList>
    </citation>
    <scope>NUCLEOTIDE SEQUENCE [LARGE SCALE GENOMIC DNA]</scope>
</reference>
<dbReference type="Proteomes" id="UP000229756">
    <property type="component" value="Unassembled WGS sequence"/>
</dbReference>
<keyword evidence="1" id="KW-0472">Membrane</keyword>